<dbReference type="InterPro" id="IPR054075">
    <property type="entry name" value="Gp53-like_C"/>
</dbReference>
<dbReference type="Proteomes" id="UP000217830">
    <property type="component" value="Unassembled WGS sequence"/>
</dbReference>
<gene>
    <name evidence="2" type="ORF">CKQ80_07595</name>
</gene>
<evidence type="ECO:0000313" key="3">
    <source>
        <dbReference type="Proteomes" id="UP000217830"/>
    </source>
</evidence>
<evidence type="ECO:0000313" key="2">
    <source>
        <dbReference type="EMBL" id="PAW55170.1"/>
    </source>
</evidence>
<dbReference type="EMBL" id="NRST01000001">
    <property type="protein sequence ID" value="PAW55170.1"/>
    <property type="molecule type" value="Genomic_DNA"/>
</dbReference>
<accession>A0A2A2PI83</accession>
<name>A0A2A2PI83_9PSED</name>
<dbReference type="RefSeq" id="WP_095667361.1">
    <property type="nucleotide sequence ID" value="NZ_NRSS01000004.1"/>
</dbReference>
<evidence type="ECO:0000259" key="1">
    <source>
        <dbReference type="Pfam" id="PF21882"/>
    </source>
</evidence>
<protein>
    <recommendedName>
        <fullName evidence="1">Putative tail fiber protein gp53-like C-terminal domain-containing protein</fullName>
    </recommendedName>
</protein>
<organism evidence="2 3">
    <name type="scientific">Pseudomonas moraviensis</name>
    <dbReference type="NCBI Taxonomy" id="321662"/>
    <lineage>
        <taxon>Bacteria</taxon>
        <taxon>Pseudomonadati</taxon>
        <taxon>Pseudomonadota</taxon>
        <taxon>Gammaproteobacteria</taxon>
        <taxon>Pseudomonadales</taxon>
        <taxon>Pseudomonadaceae</taxon>
        <taxon>Pseudomonas</taxon>
    </lineage>
</organism>
<sequence length="246" mass="25864">MDYPKNIPSAGLVNGRFVDENPLTGTPGSLIPASWGNGVTQEILEVIKSAGAAADESDNTQLKAAIDTLISKKQSDTLASQEEAEAGASNTRLMTPLRVFQSIAKKMQQATESLMGIAKLASQAEVNAGVSDTSVVTPKKLRLGFMVRLGASGYIVFPSWMGGVIIQWITGGASQAGNNGYGDLNLWPLVFPNALFLAVATHEGTASGTQLIWNNNATVSRQAGINVRCPEWPSGSISARVIGIGY</sequence>
<dbReference type="Gene3D" id="2.60.40.3940">
    <property type="match status" value="1"/>
</dbReference>
<dbReference type="Pfam" id="PF21882">
    <property type="entry name" value="Gp53-like_C"/>
    <property type="match status" value="1"/>
</dbReference>
<keyword evidence="3" id="KW-1185">Reference proteome</keyword>
<reference evidence="2 3" key="1">
    <citation type="submission" date="2017-08" db="EMBL/GenBank/DDBJ databases">
        <title>Draft Genome Sequence of Pseudomonas moraviensis TYU6, isolated from Taxus cuspidata by using PacBio Single-Molecule Real-Time Technology.</title>
        <authorList>
            <person name="Baek K.-H."/>
            <person name="Mishra A.K."/>
        </authorList>
    </citation>
    <scope>NUCLEOTIDE SEQUENCE [LARGE SCALE GENOMIC DNA]</scope>
    <source>
        <strain evidence="2 3">TYU6</strain>
    </source>
</reference>
<comment type="caution">
    <text evidence="2">The sequence shown here is derived from an EMBL/GenBank/DDBJ whole genome shotgun (WGS) entry which is preliminary data.</text>
</comment>
<dbReference type="AlphaFoldDB" id="A0A2A2PI83"/>
<proteinExistence type="predicted"/>
<feature type="domain" description="Putative tail fiber protein gp53-like C-terminal" evidence="1">
    <location>
        <begin position="162"/>
        <end position="246"/>
    </location>
</feature>